<organism evidence="1">
    <name type="scientific">Solanum chacoense</name>
    <name type="common">Chaco potato</name>
    <dbReference type="NCBI Taxonomy" id="4108"/>
    <lineage>
        <taxon>Eukaryota</taxon>
        <taxon>Viridiplantae</taxon>
        <taxon>Streptophyta</taxon>
        <taxon>Embryophyta</taxon>
        <taxon>Tracheophyta</taxon>
        <taxon>Spermatophyta</taxon>
        <taxon>Magnoliopsida</taxon>
        <taxon>eudicotyledons</taxon>
        <taxon>Gunneridae</taxon>
        <taxon>Pentapetalae</taxon>
        <taxon>asterids</taxon>
        <taxon>lamiids</taxon>
        <taxon>Solanales</taxon>
        <taxon>Solanaceae</taxon>
        <taxon>Solanoideae</taxon>
        <taxon>Solaneae</taxon>
        <taxon>Solanum</taxon>
    </lineage>
</organism>
<proteinExistence type="predicted"/>
<feature type="non-terminal residue" evidence="1">
    <location>
        <position position="1"/>
    </location>
</feature>
<dbReference type="EMBL" id="GEDG01004120">
    <property type="protein sequence ID" value="JAP34299.1"/>
    <property type="molecule type" value="Transcribed_RNA"/>
</dbReference>
<evidence type="ECO:0000313" key="1">
    <source>
        <dbReference type="EMBL" id="JAP34299.1"/>
    </source>
</evidence>
<dbReference type="AlphaFoldDB" id="A0A0V0IQT1"/>
<name>A0A0V0IQT1_SOLCH</name>
<accession>A0A0V0IQT1</accession>
<reference evidence="1" key="1">
    <citation type="submission" date="2015-12" db="EMBL/GenBank/DDBJ databases">
        <title>Gene expression during late stages of embryo sac development: a critical building block for successful pollen-pistil interactions.</title>
        <authorList>
            <person name="Liu Y."/>
            <person name="Joly V."/>
            <person name="Sabar M."/>
            <person name="Matton D.P."/>
        </authorList>
    </citation>
    <scope>NUCLEOTIDE SEQUENCE</scope>
</reference>
<protein>
    <submittedName>
        <fullName evidence="1">Putative ovule protein</fullName>
    </submittedName>
</protein>
<sequence length="64" mass="7282">CAAWCAKCHVSANKKILSMVSFGHMFESVEMYHQHNKIPLSRTSLVFGITISRNLCKVESVWLI</sequence>